<keyword evidence="4" id="KW-1185">Reference proteome</keyword>
<name>A0AA45W5T2_9RHOB</name>
<dbReference type="AlphaFoldDB" id="A0AA45W5T2"/>
<dbReference type="EMBL" id="FTOU01000010">
    <property type="protein sequence ID" value="SIS96341.1"/>
    <property type="molecule type" value="Genomic_DNA"/>
</dbReference>
<evidence type="ECO:0000313" key="2">
    <source>
        <dbReference type="EMBL" id="WCR05616.1"/>
    </source>
</evidence>
<geneLocation type="plasmid" evidence="2 4">
    <name>p242883</name>
</geneLocation>
<dbReference type="EMBL" id="CP067141">
    <property type="protein sequence ID" value="WCR05616.1"/>
    <property type="molecule type" value="Genomic_DNA"/>
</dbReference>
<accession>A0AA45W5T2</accession>
<sequence length="102" mass="11904">MEQIIDVVDPIKHFAYHLIESDYWRKGKRSTTVLLAQEVNMQTLTLTERELTVLRDALEIARDRYQDNACNLRHASPAHEHLAEQFDRQGADAERLMEKLDA</sequence>
<dbReference type="Proteomes" id="UP000186216">
    <property type="component" value="Unassembled WGS sequence"/>
</dbReference>
<dbReference type="RefSeq" id="WP_141225853.1">
    <property type="nucleotide sequence ID" value="NZ_CP067141.1"/>
</dbReference>
<reference evidence="1 3" key="1">
    <citation type="submission" date="2017-01" db="EMBL/GenBank/DDBJ databases">
        <authorList>
            <person name="Varghese N."/>
            <person name="Submissions S."/>
        </authorList>
    </citation>
    <scope>NUCLEOTIDE SEQUENCE [LARGE SCALE GENOMIC DNA]</scope>
    <source>
        <strain evidence="1 3">DSM 18447</strain>
    </source>
</reference>
<evidence type="ECO:0000313" key="1">
    <source>
        <dbReference type="EMBL" id="SIS96341.1"/>
    </source>
</evidence>
<dbReference type="Proteomes" id="UP001215549">
    <property type="component" value="Plasmid p242883"/>
</dbReference>
<organism evidence="1 3">
    <name type="scientific">Paracoccus saliphilus</name>
    <dbReference type="NCBI Taxonomy" id="405559"/>
    <lineage>
        <taxon>Bacteria</taxon>
        <taxon>Pseudomonadati</taxon>
        <taxon>Pseudomonadota</taxon>
        <taxon>Alphaproteobacteria</taxon>
        <taxon>Rhodobacterales</taxon>
        <taxon>Paracoccaceae</taxon>
        <taxon>Paracoccus</taxon>
    </lineage>
</organism>
<evidence type="ECO:0000313" key="4">
    <source>
        <dbReference type="Proteomes" id="UP001215549"/>
    </source>
</evidence>
<proteinExistence type="predicted"/>
<protein>
    <submittedName>
        <fullName evidence="1">Uncharacterized protein</fullName>
    </submittedName>
</protein>
<reference evidence="2 4" key="2">
    <citation type="submission" date="2021-01" db="EMBL/GenBank/DDBJ databases">
        <title>Biogeographic distribution of Paracoccus.</title>
        <authorList>
            <person name="Hollensteiner J."/>
            <person name="Leineberger J."/>
            <person name="Brinkhoff T."/>
            <person name="Daniel R."/>
        </authorList>
    </citation>
    <scope>NUCLEOTIDE SEQUENCE [LARGE SCALE GENOMIC DNA]</scope>
    <source>
        <strain evidence="2 4">DSM 18447</strain>
        <plasmid evidence="2 4">p242883</plasmid>
    </source>
</reference>
<evidence type="ECO:0000313" key="3">
    <source>
        <dbReference type="Proteomes" id="UP000186216"/>
    </source>
</evidence>
<gene>
    <name evidence="2" type="ORF">JHX88_21280</name>
    <name evidence="1" type="ORF">SAMN05421772_11073</name>
</gene>
<keyword evidence="2" id="KW-0614">Plasmid</keyword>